<evidence type="ECO:0000313" key="2">
    <source>
        <dbReference type="EMBL" id="RIA97837.1"/>
    </source>
</evidence>
<feature type="domain" description="F-box" evidence="1">
    <location>
        <begin position="9"/>
        <end position="46"/>
    </location>
</feature>
<organism evidence="2 3">
    <name type="scientific">Glomus cerebriforme</name>
    <dbReference type="NCBI Taxonomy" id="658196"/>
    <lineage>
        <taxon>Eukaryota</taxon>
        <taxon>Fungi</taxon>
        <taxon>Fungi incertae sedis</taxon>
        <taxon>Mucoromycota</taxon>
        <taxon>Glomeromycotina</taxon>
        <taxon>Glomeromycetes</taxon>
        <taxon>Glomerales</taxon>
        <taxon>Glomeraceae</taxon>
        <taxon>Glomus</taxon>
    </lineage>
</organism>
<dbReference type="InterPro" id="IPR001810">
    <property type="entry name" value="F-box_dom"/>
</dbReference>
<evidence type="ECO:0000313" key="3">
    <source>
        <dbReference type="Proteomes" id="UP000265703"/>
    </source>
</evidence>
<keyword evidence="3" id="KW-1185">Reference proteome</keyword>
<protein>
    <recommendedName>
        <fullName evidence="1">F-box domain-containing protein</fullName>
    </recommendedName>
</protein>
<gene>
    <name evidence="2" type="ORF">C1645_751331</name>
</gene>
<dbReference type="SUPFAM" id="SSF81383">
    <property type="entry name" value="F-box domain"/>
    <property type="match status" value="1"/>
</dbReference>
<dbReference type="InterPro" id="IPR036047">
    <property type="entry name" value="F-box-like_dom_sf"/>
</dbReference>
<evidence type="ECO:0000259" key="1">
    <source>
        <dbReference type="Pfam" id="PF12937"/>
    </source>
</evidence>
<dbReference type="Pfam" id="PF12937">
    <property type="entry name" value="F-box-like"/>
    <property type="match status" value="1"/>
</dbReference>
<sequence length="65" mass="7567">MSQELNSDCLQVIFSNLKEIPTIYSCSLVNKHWNENAIPYLWENPFKYLNWVTVDSTVSKNLSSI</sequence>
<proteinExistence type="predicted"/>
<accession>A0A397TN10</accession>
<feature type="non-terminal residue" evidence="2">
    <location>
        <position position="65"/>
    </location>
</feature>
<comment type="caution">
    <text evidence="2">The sequence shown here is derived from an EMBL/GenBank/DDBJ whole genome shotgun (WGS) entry which is preliminary data.</text>
</comment>
<dbReference type="Gene3D" id="1.20.1280.50">
    <property type="match status" value="1"/>
</dbReference>
<dbReference type="AlphaFoldDB" id="A0A397TN10"/>
<dbReference type="EMBL" id="QKYT01000024">
    <property type="protein sequence ID" value="RIA97837.1"/>
    <property type="molecule type" value="Genomic_DNA"/>
</dbReference>
<dbReference type="OrthoDB" id="2374146at2759"/>
<dbReference type="Proteomes" id="UP000265703">
    <property type="component" value="Unassembled WGS sequence"/>
</dbReference>
<reference evidence="2 3" key="1">
    <citation type="submission" date="2018-06" db="EMBL/GenBank/DDBJ databases">
        <title>Comparative genomics reveals the genomic features of Rhizophagus irregularis, R. cerebriforme, R. diaphanum and Gigaspora rosea, and their symbiotic lifestyle signature.</title>
        <authorList>
            <person name="Morin E."/>
            <person name="San Clemente H."/>
            <person name="Chen E.C.H."/>
            <person name="De La Providencia I."/>
            <person name="Hainaut M."/>
            <person name="Kuo A."/>
            <person name="Kohler A."/>
            <person name="Murat C."/>
            <person name="Tang N."/>
            <person name="Roy S."/>
            <person name="Loubradou J."/>
            <person name="Henrissat B."/>
            <person name="Grigoriev I.V."/>
            <person name="Corradi N."/>
            <person name="Roux C."/>
            <person name="Martin F.M."/>
        </authorList>
    </citation>
    <scope>NUCLEOTIDE SEQUENCE [LARGE SCALE GENOMIC DNA]</scope>
    <source>
        <strain evidence="2 3">DAOM 227022</strain>
    </source>
</reference>
<name>A0A397TN10_9GLOM</name>